<gene>
    <name evidence="3" type="ORF">SAMN02787118_14736</name>
</gene>
<protein>
    <submittedName>
        <fullName evidence="3">NADPH:quinone reductase</fullName>
    </submittedName>
</protein>
<dbReference type="GO" id="GO:0016491">
    <property type="term" value="F:oxidoreductase activity"/>
    <property type="evidence" value="ECO:0007669"/>
    <property type="project" value="InterPro"/>
</dbReference>
<dbReference type="CDD" id="cd05289">
    <property type="entry name" value="MDR_like_2"/>
    <property type="match status" value="1"/>
</dbReference>
<dbReference type="Proteomes" id="UP000181942">
    <property type="component" value="Unassembled WGS sequence"/>
</dbReference>
<dbReference type="Gene3D" id="3.90.180.10">
    <property type="entry name" value="Medium-chain alcohol dehydrogenases, catalytic domain"/>
    <property type="match status" value="1"/>
</dbReference>
<dbReference type="InterPro" id="IPR036291">
    <property type="entry name" value="NAD(P)-bd_dom_sf"/>
</dbReference>
<dbReference type="InterPro" id="IPR011032">
    <property type="entry name" value="GroES-like_sf"/>
</dbReference>
<evidence type="ECO:0000256" key="1">
    <source>
        <dbReference type="ARBA" id="ARBA00022857"/>
    </source>
</evidence>
<accession>A0A1I2XID7</accession>
<dbReference type="InterPro" id="IPR013149">
    <property type="entry name" value="ADH-like_C"/>
</dbReference>
<dbReference type="InterPro" id="IPR051603">
    <property type="entry name" value="Zinc-ADH_QOR/CCCR"/>
</dbReference>
<name>A0A1I2XID7_9ACTN</name>
<dbReference type="InterPro" id="IPR020843">
    <property type="entry name" value="ER"/>
</dbReference>
<evidence type="ECO:0000313" key="3">
    <source>
        <dbReference type="EMBL" id="SFH13253.1"/>
    </source>
</evidence>
<reference evidence="3 4" key="1">
    <citation type="submission" date="2016-10" db="EMBL/GenBank/DDBJ databases">
        <authorList>
            <person name="de Groot N.N."/>
        </authorList>
    </citation>
    <scope>NUCLEOTIDE SEQUENCE [LARGE SCALE GENOMIC DNA]</scope>
    <source>
        <strain evidence="3 4">OK461</strain>
    </source>
</reference>
<dbReference type="EMBL" id="FONR01000047">
    <property type="protein sequence ID" value="SFH13253.1"/>
    <property type="molecule type" value="Genomic_DNA"/>
</dbReference>
<dbReference type="Pfam" id="PF00107">
    <property type="entry name" value="ADH_zinc_N"/>
    <property type="match status" value="1"/>
</dbReference>
<dbReference type="PANTHER" id="PTHR44154:SF1">
    <property type="entry name" value="QUINONE OXIDOREDUCTASE"/>
    <property type="match status" value="1"/>
</dbReference>
<evidence type="ECO:0000313" key="4">
    <source>
        <dbReference type="Proteomes" id="UP000181942"/>
    </source>
</evidence>
<dbReference type="AlphaFoldDB" id="A0A1I2XID7"/>
<sequence>MEPGTVQSAMKAIQFNSYGDAEKLNLVDVPAPMPQSGEILIRVAAADVNPIDWKIRSGLMEGMIPVDFPAGMGGDAAGTVIALGEGVAGVAVGDSVFGVGRSTYAEEAVLTSWAPVPEGVSVEESAGWGAAVETAVRVLDQLGLSAGQTVLISGASGGVGTAVVQIAVGRGISVVGTASAPNQDYLASLGATPVVYGDGLAARVAAAAPSGVDGALHISGDGVLPELIEIVGDPSRVLSISDFAALELGAQVSAAASDHRKAWAEAAALPAFRLPVERRFTLAEAGAAQEHSAAGHAAGKTVILP</sequence>
<organism evidence="3 4">
    <name type="scientific">Streptomyces mirabilis</name>
    <dbReference type="NCBI Taxonomy" id="68239"/>
    <lineage>
        <taxon>Bacteria</taxon>
        <taxon>Bacillati</taxon>
        <taxon>Actinomycetota</taxon>
        <taxon>Actinomycetes</taxon>
        <taxon>Kitasatosporales</taxon>
        <taxon>Streptomycetaceae</taxon>
        <taxon>Streptomyces</taxon>
    </lineage>
</organism>
<dbReference type="Gene3D" id="3.40.50.720">
    <property type="entry name" value="NAD(P)-binding Rossmann-like Domain"/>
    <property type="match status" value="1"/>
</dbReference>
<dbReference type="Pfam" id="PF08240">
    <property type="entry name" value="ADH_N"/>
    <property type="match status" value="1"/>
</dbReference>
<feature type="domain" description="Enoyl reductase (ER)" evidence="2">
    <location>
        <begin position="19"/>
        <end position="303"/>
    </location>
</feature>
<dbReference type="InterPro" id="IPR013154">
    <property type="entry name" value="ADH-like_N"/>
</dbReference>
<keyword evidence="1" id="KW-0521">NADP</keyword>
<evidence type="ECO:0000259" key="2">
    <source>
        <dbReference type="SMART" id="SM00829"/>
    </source>
</evidence>
<dbReference type="SMART" id="SM00829">
    <property type="entry name" value="PKS_ER"/>
    <property type="match status" value="1"/>
</dbReference>
<dbReference type="PANTHER" id="PTHR44154">
    <property type="entry name" value="QUINONE OXIDOREDUCTASE"/>
    <property type="match status" value="1"/>
</dbReference>
<dbReference type="SUPFAM" id="SSF50129">
    <property type="entry name" value="GroES-like"/>
    <property type="match status" value="1"/>
</dbReference>
<proteinExistence type="predicted"/>
<dbReference type="SUPFAM" id="SSF51735">
    <property type="entry name" value="NAD(P)-binding Rossmann-fold domains"/>
    <property type="match status" value="1"/>
</dbReference>